<organism evidence="3 4">
    <name type="scientific">Portunus trituberculatus</name>
    <name type="common">Swimming crab</name>
    <name type="synonym">Neptunus trituberculatus</name>
    <dbReference type="NCBI Taxonomy" id="210409"/>
    <lineage>
        <taxon>Eukaryota</taxon>
        <taxon>Metazoa</taxon>
        <taxon>Ecdysozoa</taxon>
        <taxon>Arthropoda</taxon>
        <taxon>Crustacea</taxon>
        <taxon>Multicrustacea</taxon>
        <taxon>Malacostraca</taxon>
        <taxon>Eumalacostraca</taxon>
        <taxon>Eucarida</taxon>
        <taxon>Decapoda</taxon>
        <taxon>Pleocyemata</taxon>
        <taxon>Brachyura</taxon>
        <taxon>Eubrachyura</taxon>
        <taxon>Portunoidea</taxon>
        <taxon>Portunidae</taxon>
        <taxon>Portuninae</taxon>
        <taxon>Portunus</taxon>
    </lineage>
</organism>
<feature type="chain" id="PRO_5022979927" description="Secreted protein" evidence="2">
    <location>
        <begin position="25"/>
        <end position="118"/>
    </location>
</feature>
<evidence type="ECO:0008006" key="5">
    <source>
        <dbReference type="Google" id="ProtNLM"/>
    </source>
</evidence>
<dbReference type="Proteomes" id="UP000324222">
    <property type="component" value="Unassembled WGS sequence"/>
</dbReference>
<dbReference type="EMBL" id="VSRR010071623">
    <property type="protein sequence ID" value="MPC86484.1"/>
    <property type="molecule type" value="Genomic_DNA"/>
</dbReference>
<feature type="signal peptide" evidence="2">
    <location>
        <begin position="1"/>
        <end position="24"/>
    </location>
</feature>
<evidence type="ECO:0000313" key="4">
    <source>
        <dbReference type="Proteomes" id="UP000324222"/>
    </source>
</evidence>
<accession>A0A5B7J1Y9</accession>
<protein>
    <recommendedName>
        <fullName evidence="5">Secreted protein</fullName>
    </recommendedName>
</protein>
<evidence type="ECO:0000313" key="3">
    <source>
        <dbReference type="EMBL" id="MPC86484.1"/>
    </source>
</evidence>
<sequence>MSTFDFLRFFILVALLAGPRSTAATSPNSAAATATITHRVTPQRGVILPLEIREGERPERFRLRARSHQWTQHITQHWARQRSPFYTRAATEPSNSDTNAPSPWRRPDHQYNHQYTNQ</sequence>
<proteinExistence type="predicted"/>
<reference evidence="3 4" key="1">
    <citation type="submission" date="2019-05" db="EMBL/GenBank/DDBJ databases">
        <title>Another draft genome of Portunus trituberculatus and its Hox gene families provides insights of decapod evolution.</title>
        <authorList>
            <person name="Jeong J.-H."/>
            <person name="Song I."/>
            <person name="Kim S."/>
            <person name="Choi T."/>
            <person name="Kim D."/>
            <person name="Ryu S."/>
            <person name="Kim W."/>
        </authorList>
    </citation>
    <scope>NUCLEOTIDE SEQUENCE [LARGE SCALE GENOMIC DNA]</scope>
    <source>
        <tissue evidence="3">Muscle</tissue>
    </source>
</reference>
<keyword evidence="4" id="KW-1185">Reference proteome</keyword>
<name>A0A5B7J1Y9_PORTR</name>
<comment type="caution">
    <text evidence="3">The sequence shown here is derived from an EMBL/GenBank/DDBJ whole genome shotgun (WGS) entry which is preliminary data.</text>
</comment>
<dbReference type="AlphaFoldDB" id="A0A5B7J1Y9"/>
<evidence type="ECO:0000256" key="2">
    <source>
        <dbReference type="SAM" id="SignalP"/>
    </source>
</evidence>
<evidence type="ECO:0000256" key="1">
    <source>
        <dbReference type="SAM" id="MobiDB-lite"/>
    </source>
</evidence>
<keyword evidence="2" id="KW-0732">Signal</keyword>
<feature type="region of interest" description="Disordered" evidence="1">
    <location>
        <begin position="81"/>
        <end position="118"/>
    </location>
</feature>
<gene>
    <name evidence="3" type="ORF">E2C01_081314</name>
</gene>
<feature type="compositionally biased region" description="Polar residues" evidence="1">
    <location>
        <begin position="92"/>
        <end position="101"/>
    </location>
</feature>